<dbReference type="AlphaFoldDB" id="A0AA95GCI6"/>
<dbReference type="InterPro" id="IPR000055">
    <property type="entry name" value="Restrct_endonuc_typeI_TRD"/>
</dbReference>
<evidence type="ECO:0000313" key="5">
    <source>
        <dbReference type="EMBL" id="WGL96531.1"/>
    </source>
</evidence>
<evidence type="ECO:0000313" key="6">
    <source>
        <dbReference type="Proteomes" id="UP001177597"/>
    </source>
</evidence>
<proteinExistence type="inferred from homology"/>
<dbReference type="Gene3D" id="3.90.220.20">
    <property type="entry name" value="DNA methylase specificity domains"/>
    <property type="match status" value="2"/>
</dbReference>
<organism evidence="5 6">
    <name type="scientific">Arsenophonus nasoniae</name>
    <name type="common">son-killer infecting Nasonia vitripennis</name>
    <dbReference type="NCBI Taxonomy" id="638"/>
    <lineage>
        <taxon>Bacteria</taxon>
        <taxon>Pseudomonadati</taxon>
        <taxon>Pseudomonadota</taxon>
        <taxon>Gammaproteobacteria</taxon>
        <taxon>Enterobacterales</taxon>
        <taxon>Morganellaceae</taxon>
        <taxon>Arsenophonus</taxon>
    </lineage>
</organism>
<keyword evidence="2" id="KW-0680">Restriction system</keyword>
<evidence type="ECO:0000256" key="1">
    <source>
        <dbReference type="ARBA" id="ARBA00010923"/>
    </source>
</evidence>
<dbReference type="GO" id="GO:0004519">
    <property type="term" value="F:endonuclease activity"/>
    <property type="evidence" value="ECO:0007669"/>
    <property type="project" value="UniProtKB-KW"/>
</dbReference>
<comment type="similarity">
    <text evidence="1">Belongs to the type-I restriction system S methylase family.</text>
</comment>
<dbReference type="RefSeq" id="WP_280630007.1">
    <property type="nucleotide sequence ID" value="NZ_CP123498.1"/>
</dbReference>
<feature type="domain" description="Type I restriction modification DNA specificity" evidence="4">
    <location>
        <begin position="164"/>
        <end position="306"/>
    </location>
</feature>
<gene>
    <name evidence="5" type="ORF">QE207_08335</name>
</gene>
<dbReference type="GO" id="GO:0009307">
    <property type="term" value="P:DNA restriction-modification system"/>
    <property type="evidence" value="ECO:0007669"/>
    <property type="project" value="UniProtKB-KW"/>
</dbReference>
<dbReference type="SUPFAM" id="SSF116734">
    <property type="entry name" value="DNA methylase specificity domain"/>
    <property type="match status" value="2"/>
</dbReference>
<dbReference type="GO" id="GO:0016787">
    <property type="term" value="F:hydrolase activity"/>
    <property type="evidence" value="ECO:0007669"/>
    <property type="project" value="UniProtKB-KW"/>
</dbReference>
<dbReference type="REBASE" id="712527">
    <property type="entry name" value="S.AnaaIhORF8335P"/>
</dbReference>
<name>A0AA95GCI6_9GAMM</name>
<dbReference type="Proteomes" id="UP001177597">
    <property type="component" value="Chromosome"/>
</dbReference>
<keyword evidence="5" id="KW-0378">Hydrolase</keyword>
<feature type="domain" description="Type I restriction modification DNA specificity" evidence="4">
    <location>
        <begin position="3"/>
        <end position="111"/>
    </location>
</feature>
<evidence type="ECO:0000259" key="4">
    <source>
        <dbReference type="Pfam" id="PF01420"/>
    </source>
</evidence>
<evidence type="ECO:0000256" key="2">
    <source>
        <dbReference type="ARBA" id="ARBA00022747"/>
    </source>
</evidence>
<dbReference type="Pfam" id="PF01420">
    <property type="entry name" value="Methylase_S"/>
    <property type="match status" value="2"/>
</dbReference>
<keyword evidence="5" id="KW-0540">Nuclease</keyword>
<protein>
    <submittedName>
        <fullName evidence="5">Restriction endonuclease subunit S</fullName>
        <ecNumber evidence="5">3.1.21.-</ecNumber>
    </submittedName>
</protein>
<keyword evidence="5" id="KW-0255">Endonuclease</keyword>
<dbReference type="EC" id="3.1.21.-" evidence="5"/>
<evidence type="ECO:0000256" key="3">
    <source>
        <dbReference type="ARBA" id="ARBA00023125"/>
    </source>
</evidence>
<dbReference type="InterPro" id="IPR044946">
    <property type="entry name" value="Restrct_endonuc_typeI_TRD_sf"/>
</dbReference>
<accession>A0AA95GCI6</accession>
<keyword evidence="3" id="KW-0238">DNA-binding</keyword>
<dbReference type="EMBL" id="CP123498">
    <property type="protein sequence ID" value="WGL96531.1"/>
    <property type="molecule type" value="Genomic_DNA"/>
</dbReference>
<sequence length="315" mass="35839">MNLVKLSDLFNIYSGSKMDLNKQEIIIENGINFVSRTSKNSGIVCRVAENKNGVLYKKGAITVTLGGTYLLSAFVQQEDFYTSQNVKVLIPKMEMTDDLKLFYCTVIRSNRFRYASHGREANKTLAFIKVPAINEAKLLMPNIKINMPGSKSLQRKKMSLSDRKWDWFLLNNYFDVNTGSYYPVDSFKTGNIPLITASMDSNGISKWTNLTPAFNERGITIGKVSCGTFYQSHPFCVSSDVTALTNKKILNPFVGIFLVTIINMEKFKWSYGRQIRLNNVKRLKIKLPVISKGGEPDWKFMENYIKSLPYSCNLK</sequence>
<reference evidence="5" key="1">
    <citation type="submission" date="2023-04" db="EMBL/GenBank/DDBJ databases">
        <title>Genome dynamics across the evolutionary transition to endosymbiosis.</title>
        <authorList>
            <person name="Siozios S."/>
            <person name="Nadal-Jimenez P."/>
            <person name="Azagi T."/>
            <person name="Sprong H."/>
            <person name="Frost C.L."/>
            <person name="Parratt S.R."/>
            <person name="Taylor G."/>
            <person name="Brettell L."/>
            <person name="Lew K.C."/>
            <person name="Croft L."/>
            <person name="King K.C."/>
            <person name="Brockhurst M.A."/>
            <person name="Hypsa V."/>
            <person name="Novakova E."/>
            <person name="Darby A.C."/>
            <person name="Hurst G.D.D."/>
        </authorList>
    </citation>
    <scope>NUCLEOTIDE SEQUENCE</scope>
    <source>
        <strain evidence="5">AIh</strain>
    </source>
</reference>
<dbReference type="GO" id="GO:0003677">
    <property type="term" value="F:DNA binding"/>
    <property type="evidence" value="ECO:0007669"/>
    <property type="project" value="UniProtKB-KW"/>
</dbReference>